<evidence type="ECO:0000259" key="3">
    <source>
        <dbReference type="PROSITE" id="PS51186"/>
    </source>
</evidence>
<dbReference type="AlphaFoldDB" id="A0A5S9PFW5"/>
<keyword evidence="1" id="KW-0808">Transferase</keyword>
<dbReference type="CDD" id="cd04301">
    <property type="entry name" value="NAT_SF"/>
    <property type="match status" value="1"/>
</dbReference>
<reference evidence="4 5" key="1">
    <citation type="submission" date="2019-12" db="EMBL/GenBank/DDBJ databases">
        <authorList>
            <person name="Reyes-Prieto M."/>
        </authorList>
    </citation>
    <scope>NUCLEOTIDE SEQUENCE [LARGE SCALE GENOMIC DNA]</scope>
    <source>
        <strain evidence="4">HF14-78462</strain>
    </source>
</reference>
<keyword evidence="5" id="KW-1185">Reference proteome</keyword>
<dbReference type="Pfam" id="PF00583">
    <property type="entry name" value="Acetyltransf_1"/>
    <property type="match status" value="1"/>
</dbReference>
<protein>
    <recommendedName>
        <fullName evidence="3">N-acetyltransferase domain-containing protein</fullName>
    </recommendedName>
</protein>
<evidence type="ECO:0000313" key="4">
    <source>
        <dbReference type="EMBL" id="CAA0102716.1"/>
    </source>
</evidence>
<name>A0A5S9PFW5_9HYPH</name>
<dbReference type="EMBL" id="CACSAS010000001">
    <property type="protein sequence ID" value="CAA0102716.1"/>
    <property type="molecule type" value="Genomic_DNA"/>
</dbReference>
<dbReference type="Proteomes" id="UP000433050">
    <property type="component" value="Unassembled WGS sequence"/>
</dbReference>
<dbReference type="PROSITE" id="PS51186">
    <property type="entry name" value="GNAT"/>
    <property type="match status" value="1"/>
</dbReference>
<evidence type="ECO:0000256" key="2">
    <source>
        <dbReference type="ARBA" id="ARBA00023315"/>
    </source>
</evidence>
<feature type="domain" description="N-acetyltransferase" evidence="3">
    <location>
        <begin position="3"/>
        <end position="150"/>
    </location>
</feature>
<dbReference type="InterPro" id="IPR000182">
    <property type="entry name" value="GNAT_dom"/>
</dbReference>
<dbReference type="RefSeq" id="WP_021239558.1">
    <property type="nucleotide sequence ID" value="NZ_CACSAS010000001.1"/>
</dbReference>
<evidence type="ECO:0000313" key="5">
    <source>
        <dbReference type="Proteomes" id="UP000433050"/>
    </source>
</evidence>
<organism evidence="4 5">
    <name type="scientific">Starkeya nomas</name>
    <dbReference type="NCBI Taxonomy" id="2666134"/>
    <lineage>
        <taxon>Bacteria</taxon>
        <taxon>Pseudomonadati</taxon>
        <taxon>Pseudomonadota</taxon>
        <taxon>Alphaproteobacteria</taxon>
        <taxon>Hyphomicrobiales</taxon>
        <taxon>Xanthobacteraceae</taxon>
        <taxon>Starkeya</taxon>
    </lineage>
</organism>
<dbReference type="GO" id="GO:0016747">
    <property type="term" value="F:acyltransferase activity, transferring groups other than amino-acyl groups"/>
    <property type="evidence" value="ECO:0007669"/>
    <property type="project" value="InterPro"/>
</dbReference>
<dbReference type="InterPro" id="IPR050832">
    <property type="entry name" value="Bact_Acetyltransf"/>
</dbReference>
<gene>
    <name evidence="4" type="ORF">STARVERO_02926</name>
</gene>
<evidence type="ECO:0000256" key="1">
    <source>
        <dbReference type="ARBA" id="ARBA00022679"/>
    </source>
</evidence>
<dbReference type="InterPro" id="IPR016181">
    <property type="entry name" value="Acyl_CoA_acyltransferase"/>
</dbReference>
<dbReference type="SUPFAM" id="SSF55729">
    <property type="entry name" value="Acyl-CoA N-acyltransferases (Nat)"/>
    <property type="match status" value="1"/>
</dbReference>
<dbReference type="Gene3D" id="3.40.630.30">
    <property type="match status" value="1"/>
</dbReference>
<dbReference type="PANTHER" id="PTHR43877">
    <property type="entry name" value="AMINOALKYLPHOSPHONATE N-ACETYLTRANSFERASE-RELATED-RELATED"/>
    <property type="match status" value="1"/>
</dbReference>
<proteinExistence type="predicted"/>
<accession>A0A5S9PFW5</accession>
<keyword evidence="2" id="KW-0012">Acyltransferase</keyword>
<sequence length="150" mass="17180">MTITIKAASHADRSGWEKLWAENRAHFGARDMDEAVIAGLWQRVRDPSSPMNAWLAFQAGEPVGLAHTILHPHTFSLRLVCYLEDLWVSPLHRGRGVATRLIEHLEVLGRQEGWRRLYWETAEDNAAARHLYDRVATLRPMATYQIELAN</sequence>